<evidence type="ECO:0000256" key="10">
    <source>
        <dbReference type="RuleBase" id="RU003812"/>
    </source>
</evidence>
<keyword evidence="13" id="KW-1185">Reference proteome</keyword>
<name>E8R7J8_DESM0</name>
<reference evidence="12 13" key="2">
    <citation type="journal article" date="2011" name="Stand. Genomic Sci.">
        <title>Complete genome sequence of Desulfurococcus mucosus type strain (O7/1).</title>
        <authorList>
            <person name="Wirth R."/>
            <person name="Chertkov O."/>
            <person name="Held B."/>
            <person name="Lapidus A."/>
            <person name="Nolan M."/>
            <person name="Lucas S."/>
            <person name="Hammon N."/>
            <person name="Deshpande S."/>
            <person name="Cheng J.F."/>
            <person name="Tapia R."/>
            <person name="Han C."/>
            <person name="Goodwin L."/>
            <person name="Pitluck S."/>
            <person name="Liolios K."/>
            <person name="Ioanna P."/>
            <person name="Ivanova N."/>
            <person name="Mavromatis K."/>
            <person name="Mikhailova N."/>
            <person name="Pati A."/>
            <person name="Chen A."/>
            <person name="Palaniappan K."/>
            <person name="Land M."/>
            <person name="Hauser L."/>
            <person name="Chang Y.J."/>
            <person name="Jeffries C.D."/>
            <person name="Bilek Y."/>
            <person name="Hader T."/>
            <person name="Rohde M."/>
            <person name="Spring S."/>
            <person name="Sikorski J."/>
            <person name="Goker M."/>
            <person name="Woyke T."/>
            <person name="Bristow J."/>
            <person name="Eisen J.A."/>
            <person name="Markowitz V."/>
            <person name="Hugenholtz P."/>
            <person name="Kyrpides N.C."/>
            <person name="Klenk H.P."/>
        </authorList>
    </citation>
    <scope>NUCLEOTIDE SEQUENCE [LARGE SCALE GENOMIC DNA]</scope>
    <source>
        <strain evidence="13">ATCC 35584 / DSM 2162 / JCM 9187 / O7/1</strain>
    </source>
</reference>
<comment type="subunit">
    <text evidence="8">Homodimer.</text>
</comment>
<evidence type="ECO:0000256" key="9">
    <source>
        <dbReference type="RuleBase" id="RU003811"/>
    </source>
</evidence>
<dbReference type="GO" id="GO:0005737">
    <property type="term" value="C:cytoplasm"/>
    <property type="evidence" value="ECO:0007669"/>
    <property type="project" value="InterPro"/>
</dbReference>
<dbReference type="NCBIfam" id="TIGR00552">
    <property type="entry name" value="nadE"/>
    <property type="match status" value="1"/>
</dbReference>
<evidence type="ECO:0000313" key="13">
    <source>
        <dbReference type="Proteomes" id="UP000001068"/>
    </source>
</evidence>
<sequence length="276" mass="30018">MKRITVESLLSIPLEDAAETIVGFLKSYFAGAGAEKAVVGLSGGLDSSVTLRLLVDALGANKVTAAIMPDTRVTPPEDTRDAAELAGSLGVEYFIIPIDTVVDSYSVIPGFDAGNRLATGNLRARIRMNILYYIANRLNGIVVGTGDRSELLLGYFTKYGDGGVDVLPLACLYKTQVRELGRRLGLPARILGKPSSPRLWKGHLAEEEIGLSYEAVDLVFYSLIDLGLSISEAVDATGLPVEVFERVLSLHRRSRHKRRLPPFPSLPWLQEPVKEI</sequence>
<evidence type="ECO:0000256" key="1">
    <source>
        <dbReference type="ARBA" id="ARBA00005859"/>
    </source>
</evidence>
<feature type="binding site" description="in other chain" evidence="8">
    <location>
        <begin position="256"/>
        <end position="257"/>
    </location>
    <ligand>
        <name>deamido-NAD(+)</name>
        <dbReference type="ChEBI" id="CHEBI:58437"/>
        <note>ligand shared between two neighboring subunits</note>
    </ligand>
</feature>
<feature type="binding site" evidence="8">
    <location>
        <position position="46"/>
    </location>
    <ligand>
        <name>Mg(2+)</name>
        <dbReference type="ChEBI" id="CHEBI:18420"/>
    </ligand>
</feature>
<dbReference type="InterPro" id="IPR022926">
    <property type="entry name" value="NH(3)-dep_NAD(+)_synth"/>
</dbReference>
<comment type="catalytic activity">
    <reaction evidence="8 10">
        <text>deamido-NAD(+) + NH4(+) + ATP = AMP + diphosphate + NAD(+) + H(+)</text>
        <dbReference type="Rhea" id="RHEA:21188"/>
        <dbReference type="ChEBI" id="CHEBI:15378"/>
        <dbReference type="ChEBI" id="CHEBI:28938"/>
        <dbReference type="ChEBI" id="CHEBI:30616"/>
        <dbReference type="ChEBI" id="CHEBI:33019"/>
        <dbReference type="ChEBI" id="CHEBI:57540"/>
        <dbReference type="ChEBI" id="CHEBI:58437"/>
        <dbReference type="ChEBI" id="CHEBI:456215"/>
        <dbReference type="EC" id="6.3.1.5"/>
    </reaction>
</comment>
<dbReference type="GO" id="GO:0004359">
    <property type="term" value="F:glutaminase activity"/>
    <property type="evidence" value="ECO:0007669"/>
    <property type="project" value="InterPro"/>
</dbReference>
<dbReference type="Proteomes" id="UP000001068">
    <property type="component" value="Chromosome"/>
</dbReference>
<organism evidence="12 13">
    <name type="scientific">Desulfurococcus mucosus (strain ATCC 35584 / DSM 2162 / JCM 9187 / O7/1)</name>
    <dbReference type="NCBI Taxonomy" id="765177"/>
    <lineage>
        <taxon>Archaea</taxon>
        <taxon>Thermoproteota</taxon>
        <taxon>Thermoprotei</taxon>
        <taxon>Desulfurococcales</taxon>
        <taxon>Desulfurococcaceae</taxon>
        <taxon>Desulfurococcus</taxon>
    </lineage>
</organism>
<dbReference type="HAMAP" id="MF_00193">
    <property type="entry name" value="NadE_ammonia_dep"/>
    <property type="match status" value="1"/>
</dbReference>
<feature type="binding site" evidence="8">
    <location>
        <position position="150"/>
    </location>
    <ligand>
        <name>Mg(2+)</name>
        <dbReference type="ChEBI" id="CHEBI:18420"/>
    </ligand>
</feature>
<evidence type="ECO:0000256" key="7">
    <source>
        <dbReference type="ARBA" id="ARBA00023027"/>
    </source>
</evidence>
<feature type="binding site" evidence="8">
    <location>
        <position position="165"/>
    </location>
    <ligand>
        <name>deamido-NAD(+)</name>
        <dbReference type="ChEBI" id="CHEBI:58437"/>
        <note>ligand shared between two neighboring subunits</note>
    </ligand>
</feature>
<dbReference type="RefSeq" id="WP_013561715.1">
    <property type="nucleotide sequence ID" value="NC_014961.1"/>
</dbReference>
<dbReference type="UniPathway" id="UPA00253">
    <property type="reaction ID" value="UER00333"/>
</dbReference>
<comment type="similarity">
    <text evidence="1 8 9">Belongs to the NAD synthetase family.</text>
</comment>
<dbReference type="PANTHER" id="PTHR23090">
    <property type="entry name" value="NH 3 /GLUTAMINE-DEPENDENT NAD + SYNTHETASE"/>
    <property type="match status" value="1"/>
</dbReference>
<dbReference type="SUPFAM" id="SSF52402">
    <property type="entry name" value="Adenine nucleotide alpha hydrolases-like"/>
    <property type="match status" value="1"/>
</dbReference>
<evidence type="ECO:0000256" key="4">
    <source>
        <dbReference type="ARBA" id="ARBA00022741"/>
    </source>
</evidence>
<feature type="binding site" evidence="8">
    <location>
        <position position="145"/>
    </location>
    <ligand>
        <name>ATP</name>
        <dbReference type="ChEBI" id="CHEBI:30616"/>
    </ligand>
</feature>
<evidence type="ECO:0000256" key="8">
    <source>
        <dbReference type="HAMAP-Rule" id="MF_00193"/>
    </source>
</evidence>
<dbReference type="Gene3D" id="3.40.50.620">
    <property type="entry name" value="HUPs"/>
    <property type="match status" value="1"/>
</dbReference>
<reference evidence="13" key="1">
    <citation type="submission" date="2010-11" db="EMBL/GenBank/DDBJ databases">
        <title>The complete genome of Desulfurococcus mucosus DSM 2162.</title>
        <authorList>
            <consortium name="US DOE Joint Genome Institute (JGI-PGF)"/>
            <person name="Lucas S."/>
            <person name="Copeland A."/>
            <person name="Lapidus A."/>
            <person name="Bruce D."/>
            <person name="Goodwin L."/>
            <person name="Pitluck S."/>
            <person name="Kyrpides N."/>
            <person name="Mavromatis K."/>
            <person name="Pagani I."/>
            <person name="Ivanova N."/>
            <person name="Ovchinnikova G."/>
            <person name="Chertkov O."/>
            <person name="Held B."/>
            <person name="Brettin T."/>
            <person name="Detter J.C."/>
            <person name="Tapia R."/>
            <person name="Han C."/>
            <person name="Land M."/>
            <person name="Hauser L."/>
            <person name="Markowitz V."/>
            <person name="Cheng J.-F."/>
            <person name="Hugenholtz P."/>
            <person name="Woyke T."/>
            <person name="Wu D."/>
            <person name="Wirth R."/>
            <person name="Bilek Y."/>
            <person name="Hader T."/>
            <person name="Klenk H.-P."/>
            <person name="Eisen J.A."/>
        </authorList>
    </citation>
    <scope>NUCLEOTIDE SEQUENCE [LARGE SCALE GENOMIC DNA]</scope>
    <source>
        <strain evidence="13">ATCC 35584 / DSM 2162 / JCM 9187 / O7/1</strain>
    </source>
</reference>
<keyword evidence="2 8" id="KW-0436">Ligase</keyword>
<feature type="domain" description="NAD/GMP synthase" evidence="11">
    <location>
        <begin position="19"/>
        <end position="261"/>
    </location>
</feature>
<evidence type="ECO:0000256" key="5">
    <source>
        <dbReference type="ARBA" id="ARBA00022840"/>
    </source>
</evidence>
<feature type="binding site" evidence="8">
    <location>
        <position position="196"/>
    </location>
    <ligand>
        <name>ATP</name>
        <dbReference type="ChEBI" id="CHEBI:30616"/>
    </ligand>
</feature>
<dbReference type="NCBIfam" id="NF010587">
    <property type="entry name" value="PRK13980.1"/>
    <property type="match status" value="1"/>
</dbReference>
<dbReference type="STRING" id="765177.Desmu_0174"/>
<evidence type="ECO:0000256" key="3">
    <source>
        <dbReference type="ARBA" id="ARBA00022723"/>
    </source>
</evidence>
<evidence type="ECO:0000259" key="11">
    <source>
        <dbReference type="Pfam" id="PF02540"/>
    </source>
</evidence>
<keyword evidence="6 8" id="KW-0460">Magnesium</keyword>
<keyword evidence="5 8" id="KW-0067">ATP-binding</keyword>
<keyword evidence="4 8" id="KW-0547">Nucleotide-binding</keyword>
<dbReference type="FunFam" id="3.40.50.620:FF:000106">
    <property type="entry name" value="Glutamine-dependent NAD(+) synthetase"/>
    <property type="match status" value="1"/>
</dbReference>
<accession>E8R7J8</accession>
<dbReference type="EMBL" id="CP002363">
    <property type="protein sequence ID" value="ADV64493.1"/>
    <property type="molecule type" value="Genomic_DNA"/>
</dbReference>
<dbReference type="GO" id="GO:0008795">
    <property type="term" value="F:NAD+ synthase activity"/>
    <property type="evidence" value="ECO:0007669"/>
    <property type="project" value="UniProtKB-UniRule"/>
</dbReference>
<dbReference type="GO" id="GO:0003952">
    <property type="term" value="F:NAD+ synthase (glutamine-hydrolyzing) activity"/>
    <property type="evidence" value="ECO:0007669"/>
    <property type="project" value="InterPro"/>
</dbReference>
<gene>
    <name evidence="8" type="primary">nadE</name>
    <name evidence="12" type="ordered locus">Desmu_0174</name>
</gene>
<keyword evidence="3 8" id="KW-0479">Metal-binding</keyword>
<dbReference type="PANTHER" id="PTHR23090:SF9">
    <property type="entry name" value="GLUTAMINE-DEPENDENT NAD(+) SYNTHETASE"/>
    <property type="match status" value="1"/>
</dbReference>
<dbReference type="GO" id="GO:0046872">
    <property type="term" value="F:metal ion binding"/>
    <property type="evidence" value="ECO:0007669"/>
    <property type="project" value="UniProtKB-KW"/>
</dbReference>
<feature type="binding site" evidence="8">
    <location>
        <position position="174"/>
    </location>
    <ligand>
        <name>ATP</name>
        <dbReference type="ChEBI" id="CHEBI:30616"/>
    </ligand>
</feature>
<dbReference type="eggNOG" id="arCOG00069">
    <property type="taxonomic scope" value="Archaea"/>
</dbReference>
<proteinExistence type="inferred from homology"/>
<keyword evidence="7 8" id="KW-0520">NAD</keyword>
<dbReference type="AlphaFoldDB" id="E8R7J8"/>
<feature type="binding site" description="in other chain" evidence="8">
    <location>
        <position position="158"/>
    </location>
    <ligand>
        <name>deamido-NAD(+)</name>
        <dbReference type="ChEBI" id="CHEBI:58437"/>
        <note>ligand shared between two neighboring subunits</note>
    </ligand>
</feature>
<dbReference type="GO" id="GO:0005524">
    <property type="term" value="F:ATP binding"/>
    <property type="evidence" value="ECO:0007669"/>
    <property type="project" value="UniProtKB-UniRule"/>
</dbReference>
<protein>
    <recommendedName>
        <fullName evidence="8 10">NH(3)-dependent NAD(+) synthetase</fullName>
        <ecNumber evidence="8 10">6.3.1.5</ecNumber>
    </recommendedName>
</protein>
<dbReference type="Pfam" id="PF02540">
    <property type="entry name" value="NAD_synthase"/>
    <property type="match status" value="1"/>
</dbReference>
<dbReference type="KEGG" id="dmu:Desmu_0174"/>
<dbReference type="GO" id="GO:0009435">
    <property type="term" value="P:NAD+ biosynthetic process"/>
    <property type="evidence" value="ECO:0007669"/>
    <property type="project" value="UniProtKB-UniRule"/>
</dbReference>
<comment type="pathway">
    <text evidence="8">Cofactor biosynthesis; NAD(+) biosynthesis; NAD(+) from deamido-NAD(+) (ammonia route): step 1/1.</text>
</comment>
<dbReference type="InterPro" id="IPR003694">
    <property type="entry name" value="NAD_synthase"/>
</dbReference>
<dbReference type="InterPro" id="IPR022310">
    <property type="entry name" value="NAD/GMP_synthase"/>
</dbReference>
<dbReference type="CDD" id="cd00553">
    <property type="entry name" value="NAD_synthase"/>
    <property type="match status" value="1"/>
</dbReference>
<dbReference type="EC" id="6.3.1.5" evidence="8 10"/>
<comment type="function">
    <text evidence="8">Catalyzes the ATP-dependent amidation of deamido-NAD to form NAD. Uses ammonia as a nitrogen source.</text>
</comment>
<feature type="binding site" description="in other chain" evidence="8">
    <location>
        <position position="125"/>
    </location>
    <ligand>
        <name>deamido-NAD(+)</name>
        <dbReference type="ChEBI" id="CHEBI:58437"/>
        <note>ligand shared between two neighboring subunits</note>
    </ligand>
</feature>
<dbReference type="GeneID" id="10152862"/>
<evidence type="ECO:0000256" key="6">
    <source>
        <dbReference type="ARBA" id="ARBA00022842"/>
    </source>
</evidence>
<dbReference type="InterPro" id="IPR014729">
    <property type="entry name" value="Rossmann-like_a/b/a_fold"/>
</dbReference>
<evidence type="ECO:0000256" key="2">
    <source>
        <dbReference type="ARBA" id="ARBA00022598"/>
    </source>
</evidence>
<dbReference type="HOGENOM" id="CLU_059327_1_1_2"/>
<feature type="binding site" evidence="8">
    <location>
        <begin position="40"/>
        <end position="47"/>
    </location>
    <ligand>
        <name>ATP</name>
        <dbReference type="ChEBI" id="CHEBI:30616"/>
    </ligand>
</feature>
<evidence type="ECO:0000313" key="12">
    <source>
        <dbReference type="EMBL" id="ADV64493.1"/>
    </source>
</evidence>